<name>A0ABN9TWA1_9DINO</name>
<feature type="compositionally biased region" description="Low complexity" evidence="1">
    <location>
        <begin position="220"/>
        <end position="234"/>
    </location>
</feature>
<evidence type="ECO:0000256" key="1">
    <source>
        <dbReference type="SAM" id="MobiDB-lite"/>
    </source>
</evidence>
<dbReference type="Proteomes" id="UP001189429">
    <property type="component" value="Unassembled WGS sequence"/>
</dbReference>
<dbReference type="EMBL" id="CAUYUJ010015068">
    <property type="protein sequence ID" value="CAK0849524.1"/>
    <property type="molecule type" value="Genomic_DNA"/>
</dbReference>
<proteinExistence type="predicted"/>
<feature type="region of interest" description="Disordered" evidence="1">
    <location>
        <begin position="797"/>
        <end position="818"/>
    </location>
</feature>
<evidence type="ECO:0000313" key="2">
    <source>
        <dbReference type="EMBL" id="CAK0849524.1"/>
    </source>
</evidence>
<reference evidence="2" key="1">
    <citation type="submission" date="2023-10" db="EMBL/GenBank/DDBJ databases">
        <authorList>
            <person name="Chen Y."/>
            <person name="Shah S."/>
            <person name="Dougan E. K."/>
            <person name="Thang M."/>
            <person name="Chan C."/>
        </authorList>
    </citation>
    <scope>NUCLEOTIDE SEQUENCE [LARGE SCALE GENOMIC DNA]</scope>
</reference>
<feature type="region of interest" description="Disordered" evidence="1">
    <location>
        <begin position="1082"/>
        <end position="1161"/>
    </location>
</feature>
<organism evidence="2 3">
    <name type="scientific">Prorocentrum cordatum</name>
    <dbReference type="NCBI Taxonomy" id="2364126"/>
    <lineage>
        <taxon>Eukaryota</taxon>
        <taxon>Sar</taxon>
        <taxon>Alveolata</taxon>
        <taxon>Dinophyceae</taxon>
        <taxon>Prorocentrales</taxon>
        <taxon>Prorocentraceae</taxon>
        <taxon>Prorocentrum</taxon>
    </lineage>
</organism>
<sequence length="1176" mass="130634">MASGENHNSSVDPKIPVLKGETLKDLTRYKRAVQAEELGCESKEQRTAPGPKLYRNLLGADNSISVMIEQTDPRDYAVEDGANVLLQFLGTERFAKSGFGELPQAFDTFFGCTRFERKGEEPMAAFCTAMELARRNLEEVDLDTKISSNEPGYHEDEEGDWDSSRLFYIEDEADTFLAREDDDYHQTLVTMRESRLKMNKLRAARELFEGRADGVVDESAAAGGQAAGESPGRGTTKGKDGGKSKDKRCSRCGRMDHNASDRLATGSSRKPAKGKGRGKGRQMRGPDTNYIHMQLEKDYDMMVNLDSDPIVLDRPELEAELAKYGLRPIKVEARQQFKGLDGAQRESKQKWIIPVGTGKKHVLQEYFEIPGDKVGQTSRKDLAEWKANLYVREDGRWADFQELGVHAGELVKLPGGHDELDLFGPDFESHEPEPLFERFRVDEMQLEPGAFLVAETLQEYEPGFQVKECADSRVAEALKTGSKGIFKKSTLERIDMSMKEYSVIFDVLRYNGEAFLWELFAKEARFTRVASKGGHANATPSDSSVGVNIKDPQTHSDFLVLIKTFEPWMVSVASPCAPFSNVQEFQRAQGMGDRVGDLVDEFRPWVDLSAKVLRTQAEGGRIGIGENPLASRPWDEGPIMDLLRWHGERRPLCEMVTLHQCMFGLTDDCGAPIRKVTRMPAPSGSCFPRWLDRTCDQRHERADAVGRGASLSRASAWPDDLGKTLVSAGAHELARRTDLKKLGIGDDATKATCADEGALADFSDAYADDPNFTTVELAARHPTDIVVAIYVKEPKVQTSPPATAPSLGSRPEAFKPDDCEADTVHRDLHREGESFGDRPSDIAAAQWGALRKPNLNLSHPSARALKRRLKSYGVSLKVLDAVLYYDAAKGPIAQRFAEIGEKHNILMRLAPAEAPQLKGRVERAIAFFEDHFQRLNRDVQLTRSAMEGDQRQLAAQSAALFEGGPRRAEQIRAAANRALFELDSNDAVRRATVGRVRQPRGPFVPGLLVFYWRVVKHVKSSRLQGEHGRRGPAIALAAEGHARLRLSYRGAPLLATPEQARHASRGEAEMVENEDLARQLSQWRGGPTLQKGFVDERGPGPDGLGGQRDRRPEKGDGDSDNEGAAGDASATQAPRAEGAPLPPPRRREATPTREKQCYPKYHHYLEMETMCRVLEM</sequence>
<feature type="compositionally biased region" description="Basic and acidic residues" evidence="1">
    <location>
        <begin position="237"/>
        <end position="260"/>
    </location>
</feature>
<evidence type="ECO:0000313" key="3">
    <source>
        <dbReference type="Proteomes" id="UP001189429"/>
    </source>
</evidence>
<gene>
    <name evidence="2" type="ORF">PCOR1329_LOCUS42200</name>
</gene>
<keyword evidence="3" id="KW-1185">Reference proteome</keyword>
<feature type="region of interest" description="Disordered" evidence="1">
    <location>
        <begin position="219"/>
        <end position="287"/>
    </location>
</feature>
<feature type="compositionally biased region" description="Basic residues" evidence="1">
    <location>
        <begin position="270"/>
        <end position="282"/>
    </location>
</feature>
<feature type="compositionally biased region" description="Basic and acidic residues" evidence="1">
    <location>
        <begin position="1145"/>
        <end position="1157"/>
    </location>
</feature>
<comment type="caution">
    <text evidence="2">The sequence shown here is derived from an EMBL/GenBank/DDBJ whole genome shotgun (WGS) entry which is preliminary data.</text>
</comment>
<protein>
    <submittedName>
        <fullName evidence="2">Uncharacterized protein</fullName>
    </submittedName>
</protein>
<feature type="compositionally biased region" description="Basic and acidic residues" evidence="1">
    <location>
        <begin position="1107"/>
        <end position="1117"/>
    </location>
</feature>
<accession>A0ABN9TWA1</accession>